<accession>V5BUY9</accession>
<sequence length="315" mass="36501">MRNMKTLYYSPDTDYSLVEMPYSEWVEVKEPAFFDQIADQDDNHWLFLQQKTCLAAYSKVISLMKVGDELYKYDGKTRKALWQSGRLQVPETLKAQVFEITSADFAALTAEAQVNRLQTLPINEIIQGIYQELGLAFTSERIKSGFIYEALNIALRGRPRALQDKRLSHEREDIDLKKAIKLFSNELLFIDSLNPKPDIFVTGVLAGALIMLGTHRDLKEYFTRVNNRQGERKPGAEDPVAGLIRTIERHRIDDRAMPSLLSIELCRKTIQSITIWEEGYESPLFWRRKLVTGVDHMPYIREMKRAKHIDDQKDL</sequence>
<organism evidence="1 2">
    <name type="scientific">Methyloglobulus morosus KoM1</name>
    <dbReference type="NCBI Taxonomy" id="1116472"/>
    <lineage>
        <taxon>Bacteria</taxon>
        <taxon>Pseudomonadati</taxon>
        <taxon>Pseudomonadota</taxon>
        <taxon>Gammaproteobacteria</taxon>
        <taxon>Methylococcales</taxon>
        <taxon>Methylococcaceae</taxon>
        <taxon>Methyloglobulus</taxon>
    </lineage>
</organism>
<comment type="caution">
    <text evidence="1">The sequence shown here is derived from an EMBL/GenBank/DDBJ whole genome shotgun (WGS) entry which is preliminary data.</text>
</comment>
<dbReference type="Proteomes" id="UP000017842">
    <property type="component" value="Unassembled WGS sequence"/>
</dbReference>
<evidence type="ECO:0000313" key="1">
    <source>
        <dbReference type="EMBL" id="ESS71684.1"/>
    </source>
</evidence>
<dbReference type="PATRIC" id="fig|1116472.3.peg.2584"/>
<dbReference type="AlphaFoldDB" id="V5BUY9"/>
<dbReference type="STRING" id="1116472.MGMO_93c00420"/>
<proteinExistence type="predicted"/>
<protein>
    <submittedName>
        <fullName evidence="1">Uncharacterized protein</fullName>
    </submittedName>
</protein>
<gene>
    <name evidence="1" type="ORF">MGMO_93c00420</name>
</gene>
<dbReference type="eggNOG" id="ENOG5031N56">
    <property type="taxonomic scope" value="Bacteria"/>
</dbReference>
<reference evidence="1 2" key="1">
    <citation type="journal article" date="2013" name="Genome Announc.">
        <title>Draft Genome Sequence of the Methanotrophic Gammaproteobacterium Methyloglobulus morosus DSM 22980 Strain KoM1.</title>
        <authorList>
            <person name="Poehlein A."/>
            <person name="Deutzmann J.S."/>
            <person name="Daniel R."/>
            <person name="Simeonova D.D."/>
        </authorList>
    </citation>
    <scope>NUCLEOTIDE SEQUENCE [LARGE SCALE GENOMIC DNA]</scope>
    <source>
        <strain evidence="1 2">KoM1</strain>
    </source>
</reference>
<evidence type="ECO:0000313" key="2">
    <source>
        <dbReference type="Proteomes" id="UP000017842"/>
    </source>
</evidence>
<dbReference type="EMBL" id="AYLO01000089">
    <property type="protein sequence ID" value="ESS71684.1"/>
    <property type="molecule type" value="Genomic_DNA"/>
</dbReference>
<name>V5BUY9_9GAMM</name>
<keyword evidence="2" id="KW-1185">Reference proteome</keyword>